<reference evidence="6" key="1">
    <citation type="submission" date="2015-10" db="EMBL/GenBank/DDBJ databases">
        <authorList>
            <person name="Gilbert D.G."/>
        </authorList>
    </citation>
    <scope>NUCLEOTIDE SEQUENCE</scope>
</reference>
<protein>
    <submittedName>
        <fullName evidence="6">LSU ribosomal protein L24p (L26e)</fullName>
    </submittedName>
</protein>
<dbReference type="Pfam" id="PF17136">
    <property type="entry name" value="ribosomal_L24"/>
    <property type="match status" value="1"/>
</dbReference>
<dbReference type="NCBIfam" id="TIGR01079">
    <property type="entry name" value="rplX_bact"/>
    <property type="match status" value="1"/>
</dbReference>
<sequence>MRIRTGDTVLVIAGKEKGKTGRVERHVTGQDRLVIEGVNLVTKHMKGRPGVQQSGRIQKEASIHLSNVVLICNKCNEPTKPKTKFLDTGARVRSCVKCQEVIDDAR</sequence>
<dbReference type="CDD" id="cd06089">
    <property type="entry name" value="KOW_RPL26"/>
    <property type="match status" value="1"/>
</dbReference>
<evidence type="ECO:0000259" key="5">
    <source>
        <dbReference type="Pfam" id="PF17136"/>
    </source>
</evidence>
<comment type="similarity">
    <text evidence="1">Belongs to the universal ribosomal protein uL24 family.</text>
</comment>
<dbReference type="InterPro" id="IPR003256">
    <property type="entry name" value="Ribosomal_uL24"/>
</dbReference>
<evidence type="ECO:0000256" key="2">
    <source>
        <dbReference type="ARBA" id="ARBA00022980"/>
    </source>
</evidence>
<dbReference type="InterPro" id="IPR057264">
    <property type="entry name" value="Ribosomal_uL24_C"/>
</dbReference>
<keyword evidence="2 6" id="KW-0689">Ribosomal protein</keyword>
<dbReference type="GO" id="GO:0006412">
    <property type="term" value="P:translation"/>
    <property type="evidence" value="ECO:0007669"/>
    <property type="project" value="InterPro"/>
</dbReference>
<dbReference type="AlphaFoldDB" id="A0A160VAB2"/>
<accession>A0A160VAB2</accession>
<dbReference type="GO" id="GO:0003723">
    <property type="term" value="F:RNA binding"/>
    <property type="evidence" value="ECO:0007669"/>
    <property type="project" value="InterPro"/>
</dbReference>
<dbReference type="Pfam" id="PF00467">
    <property type="entry name" value="KOW"/>
    <property type="match status" value="1"/>
</dbReference>
<dbReference type="InterPro" id="IPR014722">
    <property type="entry name" value="Rib_uL2_dom2"/>
</dbReference>
<dbReference type="HAMAP" id="MF_01326_B">
    <property type="entry name" value="Ribosomal_uL24_B"/>
    <property type="match status" value="1"/>
</dbReference>
<dbReference type="InterPro" id="IPR005825">
    <property type="entry name" value="Ribosomal_uL24_CS"/>
</dbReference>
<dbReference type="PANTHER" id="PTHR12903">
    <property type="entry name" value="MITOCHONDRIAL RIBOSOMAL PROTEIN L24"/>
    <property type="match status" value="1"/>
</dbReference>
<evidence type="ECO:0000313" key="6">
    <source>
        <dbReference type="EMBL" id="CUV03101.1"/>
    </source>
</evidence>
<dbReference type="Gene3D" id="2.30.30.30">
    <property type="match status" value="1"/>
</dbReference>
<dbReference type="InterPro" id="IPR041988">
    <property type="entry name" value="Ribosomal_uL24_KOW"/>
</dbReference>
<name>A0A160VAB2_9ZZZZ</name>
<dbReference type="PROSITE" id="PS01108">
    <property type="entry name" value="RIBOSOMAL_L24"/>
    <property type="match status" value="1"/>
</dbReference>
<keyword evidence="3" id="KW-0687">Ribonucleoprotein</keyword>
<dbReference type="SUPFAM" id="SSF50104">
    <property type="entry name" value="Translation proteins SH3-like domain"/>
    <property type="match status" value="1"/>
</dbReference>
<dbReference type="InterPro" id="IPR008991">
    <property type="entry name" value="Translation_prot_SH3-like_sf"/>
</dbReference>
<feature type="domain" description="Large ribosomal subunit protein uL24 C-terminal" evidence="5">
    <location>
        <begin position="38"/>
        <end position="102"/>
    </location>
</feature>
<evidence type="ECO:0000256" key="3">
    <source>
        <dbReference type="ARBA" id="ARBA00023274"/>
    </source>
</evidence>
<evidence type="ECO:0000259" key="4">
    <source>
        <dbReference type="Pfam" id="PF00467"/>
    </source>
</evidence>
<dbReference type="GO" id="GO:0003735">
    <property type="term" value="F:structural constituent of ribosome"/>
    <property type="evidence" value="ECO:0007669"/>
    <property type="project" value="InterPro"/>
</dbReference>
<dbReference type="EMBL" id="FAXA01000355">
    <property type="protein sequence ID" value="CUV03101.1"/>
    <property type="molecule type" value="Genomic_DNA"/>
</dbReference>
<dbReference type="InterPro" id="IPR005824">
    <property type="entry name" value="KOW"/>
</dbReference>
<gene>
    <name evidence="6" type="ORF">MGWOODY_Clf2031</name>
</gene>
<evidence type="ECO:0000256" key="1">
    <source>
        <dbReference type="ARBA" id="ARBA00010618"/>
    </source>
</evidence>
<proteinExistence type="inferred from homology"/>
<dbReference type="GO" id="GO:1990904">
    <property type="term" value="C:ribonucleoprotein complex"/>
    <property type="evidence" value="ECO:0007669"/>
    <property type="project" value="UniProtKB-KW"/>
</dbReference>
<organism evidence="6">
    <name type="scientific">hydrothermal vent metagenome</name>
    <dbReference type="NCBI Taxonomy" id="652676"/>
    <lineage>
        <taxon>unclassified sequences</taxon>
        <taxon>metagenomes</taxon>
        <taxon>ecological metagenomes</taxon>
    </lineage>
</organism>
<dbReference type="GO" id="GO:0005840">
    <property type="term" value="C:ribosome"/>
    <property type="evidence" value="ECO:0007669"/>
    <property type="project" value="UniProtKB-KW"/>
</dbReference>
<feature type="domain" description="KOW" evidence="4">
    <location>
        <begin position="6"/>
        <end position="25"/>
    </location>
</feature>